<keyword evidence="2" id="KW-1185">Reference proteome</keyword>
<name>A0A835GI43_SPOEX</name>
<reference evidence="1" key="1">
    <citation type="submission" date="2020-08" db="EMBL/GenBank/DDBJ databases">
        <title>Spodoptera exigua strain:BAW_Kor-Di-RS1 Genome sequencing and assembly.</title>
        <authorList>
            <person name="Kim J."/>
            <person name="Nam H.Y."/>
            <person name="Kwon M."/>
            <person name="Choi J.H."/>
            <person name="Cho S.R."/>
            <person name="Kim G.-H."/>
        </authorList>
    </citation>
    <scope>NUCLEOTIDE SEQUENCE</scope>
    <source>
        <strain evidence="1">BAW_Kor-Di-RS1</strain>
        <tissue evidence="1">Whole-body</tissue>
    </source>
</reference>
<dbReference type="Proteomes" id="UP000648187">
    <property type="component" value="Unassembled WGS sequence"/>
</dbReference>
<accession>A0A835GI43</accession>
<comment type="caution">
    <text evidence="1">The sequence shown here is derived from an EMBL/GenBank/DDBJ whole genome shotgun (WGS) entry which is preliminary data.</text>
</comment>
<organism evidence="1 2">
    <name type="scientific">Spodoptera exigua</name>
    <name type="common">Beet armyworm</name>
    <name type="synonym">Noctua fulgens</name>
    <dbReference type="NCBI Taxonomy" id="7107"/>
    <lineage>
        <taxon>Eukaryota</taxon>
        <taxon>Metazoa</taxon>
        <taxon>Ecdysozoa</taxon>
        <taxon>Arthropoda</taxon>
        <taxon>Hexapoda</taxon>
        <taxon>Insecta</taxon>
        <taxon>Pterygota</taxon>
        <taxon>Neoptera</taxon>
        <taxon>Endopterygota</taxon>
        <taxon>Lepidoptera</taxon>
        <taxon>Glossata</taxon>
        <taxon>Ditrysia</taxon>
        <taxon>Noctuoidea</taxon>
        <taxon>Noctuidae</taxon>
        <taxon>Amphipyrinae</taxon>
        <taxon>Spodoptera</taxon>
    </lineage>
</organism>
<dbReference type="AlphaFoldDB" id="A0A835GI43"/>
<sequence length="116" mass="13661">MDNRNLPQEKQILYLDESYINSSYKQNVAAEQAFSNITAEDWKNLCKHFMKIEKEYYDRGAIMYEQMERLNVQRTALRIEIMFSKITRIKNCRVATVAILVTSFIPHSFLPSCNSI</sequence>
<proteinExistence type="predicted"/>
<dbReference type="EMBL" id="JACKWZ010000075">
    <property type="protein sequence ID" value="KAF9417237.1"/>
    <property type="molecule type" value="Genomic_DNA"/>
</dbReference>
<evidence type="ECO:0000313" key="2">
    <source>
        <dbReference type="Proteomes" id="UP000648187"/>
    </source>
</evidence>
<gene>
    <name evidence="1" type="ORF">HW555_005639</name>
</gene>
<evidence type="ECO:0000313" key="1">
    <source>
        <dbReference type="EMBL" id="KAF9417237.1"/>
    </source>
</evidence>
<protein>
    <submittedName>
        <fullName evidence="1">Uncharacterized protein</fullName>
    </submittedName>
</protein>